<sequence length="124" mass="13314">MVDSTLADGVRIAQLLASDLVGHEGRLATVSVTDADPEVDPTTDGSRAYVVRAGDDPLATAFVHPERVRLDFRLAHESVVEAANEAGLRVRPKAVEPPRTVVFVEDGAEVKRVLSVFERAVAAR</sequence>
<organism evidence="2 3">
    <name type="scientific">Haloplanus rallus</name>
    <dbReference type="NCBI Taxonomy" id="1816183"/>
    <lineage>
        <taxon>Archaea</taxon>
        <taxon>Methanobacteriati</taxon>
        <taxon>Methanobacteriota</taxon>
        <taxon>Stenosarchaea group</taxon>
        <taxon>Halobacteria</taxon>
        <taxon>Halobacteriales</taxon>
        <taxon>Haloferacaceae</taxon>
        <taxon>Haloplanus</taxon>
    </lineage>
</organism>
<gene>
    <name evidence="2" type="ORF">EI982_01975</name>
</gene>
<dbReference type="OrthoDB" id="242585at2157"/>
<dbReference type="KEGG" id="hra:EI982_01975"/>
<evidence type="ECO:0000313" key="3">
    <source>
        <dbReference type="Proteomes" id="UP000428325"/>
    </source>
</evidence>
<evidence type="ECO:0000259" key="1">
    <source>
        <dbReference type="Pfam" id="PF25956"/>
    </source>
</evidence>
<dbReference type="RefSeq" id="WP_157687886.1">
    <property type="nucleotide sequence ID" value="NZ_CP034345.1"/>
</dbReference>
<proteinExistence type="predicted"/>
<dbReference type="Proteomes" id="UP000428325">
    <property type="component" value="Chromosome"/>
</dbReference>
<protein>
    <recommendedName>
        <fullName evidence="1">DUF7993 domain-containing protein</fullName>
    </recommendedName>
</protein>
<dbReference type="AlphaFoldDB" id="A0A6B9F0E6"/>
<dbReference type="Pfam" id="PF25956">
    <property type="entry name" value="DUF7993"/>
    <property type="match status" value="1"/>
</dbReference>
<accession>A0A6B9F0E6</accession>
<feature type="domain" description="DUF7993" evidence="1">
    <location>
        <begin position="1"/>
        <end position="123"/>
    </location>
</feature>
<dbReference type="GeneID" id="43368271"/>
<evidence type="ECO:0000313" key="2">
    <source>
        <dbReference type="EMBL" id="QGX93645.1"/>
    </source>
</evidence>
<dbReference type="EMBL" id="CP034345">
    <property type="protein sequence ID" value="QGX93645.1"/>
    <property type="molecule type" value="Genomic_DNA"/>
</dbReference>
<keyword evidence="3" id="KW-1185">Reference proteome</keyword>
<dbReference type="InterPro" id="IPR058306">
    <property type="entry name" value="DUF7993"/>
</dbReference>
<reference evidence="2 3" key="1">
    <citation type="submission" date="2018-12" db="EMBL/GenBank/DDBJ databases">
        <title>Complete genome sequence of Haloplanus rallus MBLA0036.</title>
        <authorList>
            <person name="Nam Y.-d."/>
            <person name="Kang J."/>
            <person name="Chung W.-H."/>
            <person name="Park Y.S."/>
        </authorList>
    </citation>
    <scope>NUCLEOTIDE SEQUENCE [LARGE SCALE GENOMIC DNA]</scope>
    <source>
        <strain evidence="2 3">MBLA0036</strain>
    </source>
</reference>
<name>A0A6B9F0E6_9EURY</name>